<dbReference type="Proteomes" id="UP000019102">
    <property type="component" value="Unassembled WGS sequence"/>
</dbReference>
<evidence type="ECO:0000256" key="11">
    <source>
        <dbReference type="ARBA" id="ARBA00022989"/>
    </source>
</evidence>
<dbReference type="GO" id="GO:0005886">
    <property type="term" value="C:plasma membrane"/>
    <property type="evidence" value="ECO:0007669"/>
    <property type="project" value="UniProtKB-SubCell"/>
</dbReference>
<dbReference type="CDD" id="cd06225">
    <property type="entry name" value="HAMP"/>
    <property type="match status" value="1"/>
</dbReference>
<feature type="domain" description="HAMP" evidence="16">
    <location>
        <begin position="301"/>
        <end position="353"/>
    </location>
</feature>
<evidence type="ECO:0000313" key="18">
    <source>
        <dbReference type="Proteomes" id="UP000019102"/>
    </source>
</evidence>
<sequence>MITVIGIVMYLNNVNEMKNQTQSMSKVLSTQFSRTIDLYFEDIERLSLAIFTDSVIQDTLSNYEEDLLYNDISIRNSLYPRLFNQVYPQSDVAAVTIHTDSGTIFDYEKSGDMEVRYATEDPEWVQLLKAANKNEFLILPTSEVEQLNGQKKQVVSLIRDIYKIPQRNRIGSMKIDIDVTIFEKLLEMDNVDELEEHMRIFVMSANESVIYDHRKELIGENNVGLNLPTVTVNEPEDGTLSWQSDSYLYANDHSDFTNWNTVVLIDNEFIIYERNQILLFIAISGLVAFSVIGVISYLLSYNITKPFNGIIQKMRRVEKGDLTDRMKLTGHPEMDVLTRVYNNMLDSINKLITEVYEASITEKNAKISALQSQINPHFLYNTLNIMKSISRVKGVEEVAEISESLSDLFKYSMKDLDKTVTLQEEVTHVENYMRIQQHRFRDRFVLTKDISPEANQISIPKLLIQPIVENAVNHGLKDKKAEGVILLKAFLKENDLVIKIQDNGNGMNPETLEYVRKKVSTNRMKTDTEGIGLNNIAQRLQLMYGYRYRMQIDSEENTGTNVTIILPAHVI</sequence>
<dbReference type="SUPFAM" id="SSF55874">
    <property type="entry name" value="ATPase domain of HSP90 chaperone/DNA topoisomerase II/histidine kinase"/>
    <property type="match status" value="1"/>
</dbReference>
<name>W4VK85_9BACI</name>
<dbReference type="SMART" id="SM00304">
    <property type="entry name" value="HAMP"/>
    <property type="match status" value="1"/>
</dbReference>
<dbReference type="PANTHER" id="PTHR34220">
    <property type="entry name" value="SENSOR HISTIDINE KINASE YPDA"/>
    <property type="match status" value="1"/>
</dbReference>
<dbReference type="GO" id="GO:0005524">
    <property type="term" value="F:ATP binding"/>
    <property type="evidence" value="ECO:0007669"/>
    <property type="project" value="UniProtKB-KW"/>
</dbReference>
<dbReference type="EC" id="2.7.13.3" evidence="3"/>
<feature type="transmembrane region" description="Helical" evidence="14">
    <location>
        <begin position="277"/>
        <end position="299"/>
    </location>
</feature>
<evidence type="ECO:0000259" key="15">
    <source>
        <dbReference type="PROSITE" id="PS50109"/>
    </source>
</evidence>
<evidence type="ECO:0000256" key="10">
    <source>
        <dbReference type="ARBA" id="ARBA00022840"/>
    </source>
</evidence>
<dbReference type="InterPro" id="IPR010559">
    <property type="entry name" value="Sig_transdc_His_kin_internal"/>
</dbReference>
<dbReference type="InterPro" id="IPR050640">
    <property type="entry name" value="Bact_2-comp_sensor_kinase"/>
</dbReference>
<keyword evidence="7 14" id="KW-0812">Transmembrane</keyword>
<dbReference type="GO" id="GO:0000155">
    <property type="term" value="F:phosphorelay sensor kinase activity"/>
    <property type="evidence" value="ECO:0007669"/>
    <property type="project" value="InterPro"/>
</dbReference>
<evidence type="ECO:0000256" key="8">
    <source>
        <dbReference type="ARBA" id="ARBA00022741"/>
    </source>
</evidence>
<dbReference type="InterPro" id="IPR005467">
    <property type="entry name" value="His_kinase_dom"/>
</dbReference>
<proteinExistence type="predicted"/>
<dbReference type="PANTHER" id="PTHR34220:SF11">
    <property type="entry name" value="SENSOR PROTEIN KINASE HPTS"/>
    <property type="match status" value="1"/>
</dbReference>
<dbReference type="InterPro" id="IPR036890">
    <property type="entry name" value="HATPase_C_sf"/>
</dbReference>
<dbReference type="PROSITE" id="PS50885">
    <property type="entry name" value="HAMP"/>
    <property type="match status" value="1"/>
</dbReference>
<keyword evidence="4" id="KW-1003">Cell membrane</keyword>
<dbReference type="Gene3D" id="3.30.565.10">
    <property type="entry name" value="Histidine kinase-like ATPase, C-terminal domain"/>
    <property type="match status" value="1"/>
</dbReference>
<gene>
    <name evidence="17" type="ORF">JCM21714_2289</name>
</gene>
<dbReference type="Pfam" id="PF06580">
    <property type="entry name" value="His_kinase"/>
    <property type="match status" value="1"/>
</dbReference>
<dbReference type="PRINTS" id="PR00344">
    <property type="entry name" value="BCTRLSENSOR"/>
</dbReference>
<dbReference type="eggNOG" id="COG2972">
    <property type="taxonomic scope" value="Bacteria"/>
</dbReference>
<dbReference type="InterPro" id="IPR004358">
    <property type="entry name" value="Sig_transdc_His_kin-like_C"/>
</dbReference>
<dbReference type="SMART" id="SM00387">
    <property type="entry name" value="HATPase_c"/>
    <property type="match status" value="1"/>
</dbReference>
<evidence type="ECO:0000256" key="9">
    <source>
        <dbReference type="ARBA" id="ARBA00022777"/>
    </source>
</evidence>
<dbReference type="AlphaFoldDB" id="W4VK85"/>
<keyword evidence="5" id="KW-0597">Phosphoprotein</keyword>
<dbReference type="InterPro" id="IPR003594">
    <property type="entry name" value="HATPase_dom"/>
</dbReference>
<dbReference type="SUPFAM" id="SSF158472">
    <property type="entry name" value="HAMP domain-like"/>
    <property type="match status" value="1"/>
</dbReference>
<dbReference type="InterPro" id="IPR003660">
    <property type="entry name" value="HAMP_dom"/>
</dbReference>
<dbReference type="STRING" id="1298598.JCM21714_2289"/>
<evidence type="ECO:0000256" key="13">
    <source>
        <dbReference type="ARBA" id="ARBA00023136"/>
    </source>
</evidence>
<protein>
    <recommendedName>
        <fullName evidence="3">histidine kinase</fullName>
        <ecNumber evidence="3">2.7.13.3</ecNumber>
    </recommendedName>
</protein>
<evidence type="ECO:0000256" key="3">
    <source>
        <dbReference type="ARBA" id="ARBA00012438"/>
    </source>
</evidence>
<comment type="catalytic activity">
    <reaction evidence="1">
        <text>ATP + protein L-histidine = ADP + protein N-phospho-L-histidine.</text>
        <dbReference type="EC" id="2.7.13.3"/>
    </reaction>
</comment>
<evidence type="ECO:0000256" key="12">
    <source>
        <dbReference type="ARBA" id="ARBA00023012"/>
    </source>
</evidence>
<dbReference type="EMBL" id="BAVS01000010">
    <property type="protein sequence ID" value="GAE93233.1"/>
    <property type="molecule type" value="Genomic_DNA"/>
</dbReference>
<dbReference type="Pfam" id="PF02518">
    <property type="entry name" value="HATPase_c"/>
    <property type="match status" value="1"/>
</dbReference>
<dbReference type="PROSITE" id="PS50109">
    <property type="entry name" value="HIS_KIN"/>
    <property type="match status" value="1"/>
</dbReference>
<evidence type="ECO:0000256" key="14">
    <source>
        <dbReference type="SAM" id="Phobius"/>
    </source>
</evidence>
<evidence type="ECO:0000313" key="17">
    <source>
        <dbReference type="EMBL" id="GAE93233.1"/>
    </source>
</evidence>
<evidence type="ECO:0000256" key="4">
    <source>
        <dbReference type="ARBA" id="ARBA00022475"/>
    </source>
</evidence>
<keyword evidence="6" id="KW-0808">Transferase</keyword>
<dbReference type="Pfam" id="PF00672">
    <property type="entry name" value="HAMP"/>
    <property type="match status" value="1"/>
</dbReference>
<keyword evidence="13 14" id="KW-0472">Membrane</keyword>
<evidence type="ECO:0000256" key="7">
    <source>
        <dbReference type="ARBA" id="ARBA00022692"/>
    </source>
</evidence>
<keyword evidence="18" id="KW-1185">Reference proteome</keyword>
<accession>W4VK85</accession>
<dbReference type="Gene3D" id="6.10.340.10">
    <property type="match status" value="1"/>
</dbReference>
<feature type="domain" description="Histidine kinase" evidence="15">
    <location>
        <begin position="396"/>
        <end position="570"/>
    </location>
</feature>
<evidence type="ECO:0000256" key="5">
    <source>
        <dbReference type="ARBA" id="ARBA00022553"/>
    </source>
</evidence>
<keyword evidence="12" id="KW-0902">Two-component regulatory system</keyword>
<comment type="subcellular location">
    <subcellularLocation>
        <location evidence="2">Cell membrane</location>
        <topology evidence="2">Multi-pass membrane protein</topology>
    </subcellularLocation>
</comment>
<keyword evidence="8" id="KW-0547">Nucleotide-binding</keyword>
<keyword evidence="10" id="KW-0067">ATP-binding</keyword>
<organism evidence="17 18">
    <name type="scientific">Gracilibacillus boraciitolerans JCM 21714</name>
    <dbReference type="NCBI Taxonomy" id="1298598"/>
    <lineage>
        <taxon>Bacteria</taxon>
        <taxon>Bacillati</taxon>
        <taxon>Bacillota</taxon>
        <taxon>Bacilli</taxon>
        <taxon>Bacillales</taxon>
        <taxon>Bacillaceae</taxon>
        <taxon>Gracilibacillus</taxon>
    </lineage>
</organism>
<reference evidence="17 18" key="1">
    <citation type="journal article" date="2014" name="Genome Announc.">
        <title>Draft Genome Sequence of the Boron-Tolerant and Moderately Halotolerant Bacterium Gracilibacillus boraciitolerans JCM 21714T.</title>
        <authorList>
            <person name="Ahmed I."/>
            <person name="Oshima K."/>
            <person name="Suda W."/>
            <person name="Kitamura K."/>
            <person name="Iida T."/>
            <person name="Ohmori Y."/>
            <person name="Fujiwara T."/>
            <person name="Hattori M."/>
            <person name="Ohkuma M."/>
        </authorList>
    </citation>
    <scope>NUCLEOTIDE SEQUENCE [LARGE SCALE GENOMIC DNA]</scope>
    <source>
        <strain evidence="17 18">JCM 21714</strain>
    </source>
</reference>
<evidence type="ECO:0000256" key="6">
    <source>
        <dbReference type="ARBA" id="ARBA00022679"/>
    </source>
</evidence>
<evidence type="ECO:0000256" key="2">
    <source>
        <dbReference type="ARBA" id="ARBA00004651"/>
    </source>
</evidence>
<evidence type="ECO:0000256" key="1">
    <source>
        <dbReference type="ARBA" id="ARBA00000085"/>
    </source>
</evidence>
<evidence type="ECO:0000259" key="16">
    <source>
        <dbReference type="PROSITE" id="PS50885"/>
    </source>
</evidence>
<keyword evidence="9" id="KW-0418">Kinase</keyword>
<keyword evidence="11 14" id="KW-1133">Transmembrane helix</keyword>
<comment type="caution">
    <text evidence="17">The sequence shown here is derived from an EMBL/GenBank/DDBJ whole genome shotgun (WGS) entry which is preliminary data.</text>
</comment>